<dbReference type="AlphaFoldDB" id="A0A4R2RHY7"/>
<keyword evidence="1" id="KW-0285">Flavoprotein</keyword>
<keyword evidence="1" id="KW-0274">FAD</keyword>
<dbReference type="EMBL" id="SLXU01000002">
    <property type="protein sequence ID" value="TCP62278.1"/>
    <property type="molecule type" value="Genomic_DNA"/>
</dbReference>
<evidence type="ECO:0000256" key="1">
    <source>
        <dbReference type="ARBA" id="ARBA00022827"/>
    </source>
</evidence>
<dbReference type="PANTHER" id="PTHR43762">
    <property type="entry name" value="L-GULONOLACTONE OXIDASE"/>
    <property type="match status" value="1"/>
</dbReference>
<proteinExistence type="predicted"/>
<evidence type="ECO:0000259" key="2">
    <source>
        <dbReference type="PROSITE" id="PS51387"/>
    </source>
</evidence>
<dbReference type="Pfam" id="PF01565">
    <property type="entry name" value="FAD_binding_4"/>
    <property type="match status" value="1"/>
</dbReference>
<dbReference type="Gene3D" id="3.30.465.10">
    <property type="match status" value="1"/>
</dbReference>
<feature type="domain" description="FAD-binding PCMH-type" evidence="2">
    <location>
        <begin position="14"/>
        <end position="179"/>
    </location>
</feature>
<gene>
    <name evidence="3" type="ORF">EV663_102122</name>
</gene>
<dbReference type="InterPro" id="IPR016169">
    <property type="entry name" value="FAD-bd_PCMH_sub2"/>
</dbReference>
<dbReference type="InterPro" id="IPR016166">
    <property type="entry name" value="FAD-bd_PCMH"/>
</dbReference>
<evidence type="ECO:0000313" key="4">
    <source>
        <dbReference type="Proteomes" id="UP000295050"/>
    </source>
</evidence>
<evidence type="ECO:0000313" key="3">
    <source>
        <dbReference type="EMBL" id="TCP62278.1"/>
    </source>
</evidence>
<dbReference type="Proteomes" id="UP000295050">
    <property type="component" value="Unassembled WGS sequence"/>
</dbReference>
<reference evidence="3 4" key="1">
    <citation type="submission" date="2019-03" db="EMBL/GenBank/DDBJ databases">
        <title>Genomic Encyclopedia of Type Strains, Phase IV (KMG-IV): sequencing the most valuable type-strain genomes for metagenomic binning, comparative biology and taxonomic classification.</title>
        <authorList>
            <person name="Goeker M."/>
        </authorList>
    </citation>
    <scope>NUCLEOTIDE SEQUENCE [LARGE SCALE GENOMIC DNA]</scope>
    <source>
        <strain evidence="3 4">DSM 24766</strain>
    </source>
</reference>
<dbReference type="OrthoDB" id="143770at2"/>
<dbReference type="SUPFAM" id="SSF56176">
    <property type="entry name" value="FAD-binding/transporter-associated domain-like"/>
    <property type="match status" value="1"/>
</dbReference>
<dbReference type="PROSITE" id="PS51387">
    <property type="entry name" value="FAD_PCMH"/>
    <property type="match status" value="1"/>
</dbReference>
<dbReference type="GO" id="GO:0071949">
    <property type="term" value="F:FAD binding"/>
    <property type="evidence" value="ECO:0007669"/>
    <property type="project" value="InterPro"/>
</dbReference>
<dbReference type="InterPro" id="IPR006094">
    <property type="entry name" value="Oxid_FAD_bind_N"/>
</dbReference>
<dbReference type="InterPro" id="IPR010031">
    <property type="entry name" value="FAD_lactone_oxidase-like"/>
</dbReference>
<comment type="caution">
    <text evidence="3">The sequence shown here is derived from an EMBL/GenBank/DDBJ whole genome shotgun (WGS) entry which is preliminary data.</text>
</comment>
<dbReference type="PANTHER" id="PTHR43762:SF1">
    <property type="entry name" value="D-ARABINONO-1,4-LACTONE OXIDASE"/>
    <property type="match status" value="1"/>
</dbReference>
<dbReference type="GO" id="GO:0016899">
    <property type="term" value="F:oxidoreductase activity, acting on the CH-OH group of donors, oxygen as acceptor"/>
    <property type="evidence" value="ECO:0007669"/>
    <property type="project" value="InterPro"/>
</dbReference>
<name>A0A4R2RHY7_9RHOB</name>
<dbReference type="RefSeq" id="WP_132950541.1">
    <property type="nucleotide sequence ID" value="NZ_SLXU01000002.1"/>
</dbReference>
<protein>
    <submittedName>
        <fullName evidence="3">Decaprenylphospho-beta-D-ribofuranose 2-oxidase</fullName>
    </submittedName>
</protein>
<accession>A0A4R2RHY7</accession>
<sequence>MQWKIAEYAGWGRVVRARGTLARPENLPALATALAGRGPAIGNRRSYGDGPLNDGGAAIEMTRMDRLLAFDPETGVLEVEAGATIAELLRVFAPRGWMPAVMPGTGFATVGGCIANDVHGKNHHNAGSFGQHVLGLRLMTDQGPREVRPEAEPALFRATMGGQGQTGAILSAKLQLQPVPGQRMRVKETRIRDFDSFLAAFDSSQAEYTVGWIDATKRGKRLGRGILEEGTLAEGGRPGPRRRAITVPLDAPRLALSWPVVKLFNAFYISRIPDTSRKRTRPLEEFFFPLDRIYDWNRLYGKRGFHQFQCVVPLDKGPELKAILETIAKAGIASPLAVLKKMGPGRAGHLSFPMAGYTLAVDFPARKKVPAIFAKLEQQVLDAGGRLYFAKDALAHPDNIAAMYPELSAWRAEIAKTDPDGRLATDLVRRLNLRTVA</sequence>
<keyword evidence="4" id="KW-1185">Reference proteome</keyword>
<dbReference type="InterPro" id="IPR036318">
    <property type="entry name" value="FAD-bd_PCMH-like_sf"/>
</dbReference>
<organism evidence="3 4">
    <name type="scientific">Rhodovulum bhavnagarense</name>
    <dbReference type="NCBI Taxonomy" id="992286"/>
    <lineage>
        <taxon>Bacteria</taxon>
        <taxon>Pseudomonadati</taxon>
        <taxon>Pseudomonadota</taxon>
        <taxon>Alphaproteobacteria</taxon>
        <taxon>Rhodobacterales</taxon>
        <taxon>Paracoccaceae</taxon>
        <taxon>Rhodovulum</taxon>
    </lineage>
</organism>